<dbReference type="Proteomes" id="UP000797356">
    <property type="component" value="Chromosome 5"/>
</dbReference>
<keyword evidence="2" id="KW-1185">Reference proteome</keyword>
<name>A0A8K0I837_COCNU</name>
<comment type="caution">
    <text evidence="1">The sequence shown here is derived from an EMBL/GenBank/DDBJ whole genome shotgun (WGS) entry which is preliminary data.</text>
</comment>
<evidence type="ECO:0000313" key="1">
    <source>
        <dbReference type="EMBL" id="KAG1342113.1"/>
    </source>
</evidence>
<evidence type="ECO:0000313" key="2">
    <source>
        <dbReference type="Proteomes" id="UP000797356"/>
    </source>
</evidence>
<organism evidence="1 2">
    <name type="scientific">Cocos nucifera</name>
    <name type="common">Coconut palm</name>
    <dbReference type="NCBI Taxonomy" id="13894"/>
    <lineage>
        <taxon>Eukaryota</taxon>
        <taxon>Viridiplantae</taxon>
        <taxon>Streptophyta</taxon>
        <taxon>Embryophyta</taxon>
        <taxon>Tracheophyta</taxon>
        <taxon>Spermatophyta</taxon>
        <taxon>Magnoliopsida</taxon>
        <taxon>Liliopsida</taxon>
        <taxon>Arecaceae</taxon>
        <taxon>Arecoideae</taxon>
        <taxon>Cocoseae</taxon>
        <taxon>Attaleinae</taxon>
        <taxon>Cocos</taxon>
    </lineage>
</organism>
<gene>
    <name evidence="1" type="ORF">COCNU_05G003420</name>
</gene>
<protein>
    <submittedName>
        <fullName evidence="1">Uncharacterized protein</fullName>
    </submittedName>
</protein>
<dbReference type="EMBL" id="CM017876">
    <property type="protein sequence ID" value="KAG1342113.1"/>
    <property type="molecule type" value="Genomic_DNA"/>
</dbReference>
<reference evidence="1" key="2">
    <citation type="submission" date="2019-07" db="EMBL/GenBank/DDBJ databases">
        <authorList>
            <person name="Yang Y."/>
            <person name="Bocs S."/>
            <person name="Baudouin L."/>
        </authorList>
    </citation>
    <scope>NUCLEOTIDE SEQUENCE</scope>
    <source>
        <tissue evidence="1">Spear leaf of Hainan Tall coconut</tissue>
    </source>
</reference>
<proteinExistence type="predicted"/>
<accession>A0A8K0I837</accession>
<reference evidence="1" key="1">
    <citation type="journal article" date="2017" name="Gigascience">
        <title>The genome draft of coconut (Cocos nucifera).</title>
        <authorList>
            <person name="Xiao Y."/>
            <person name="Xu P."/>
            <person name="Fan H."/>
            <person name="Baudouin L."/>
            <person name="Xia W."/>
            <person name="Bocs S."/>
            <person name="Xu J."/>
            <person name="Li Q."/>
            <person name="Guo A."/>
            <person name="Zhou L."/>
            <person name="Li J."/>
            <person name="Wu Y."/>
            <person name="Ma Z."/>
            <person name="Armero A."/>
            <person name="Issali A.E."/>
            <person name="Liu N."/>
            <person name="Peng M."/>
            <person name="Yang Y."/>
        </authorList>
    </citation>
    <scope>NUCLEOTIDE SEQUENCE</scope>
    <source>
        <tissue evidence="1">Spear leaf of Hainan Tall coconut</tissue>
    </source>
</reference>
<dbReference type="AlphaFoldDB" id="A0A8K0I837"/>
<sequence>MQTLPATEEEIGFMVAREELVLENGEDLVVQLVHIEARFHPGAGAGVGAGGMGRGRGVPFSSLSMASAAPPLTSACHRHAFSYSISDVSASMVQMEAIGSPEVPDRAAMGAGIDVVADGEQSGHS</sequence>